<evidence type="ECO:0000256" key="10">
    <source>
        <dbReference type="HAMAP-Rule" id="MF_00061"/>
    </source>
</evidence>
<dbReference type="Gene3D" id="3.30.70.890">
    <property type="entry name" value="GHMP kinase, C-terminal domain"/>
    <property type="match status" value="1"/>
</dbReference>
<dbReference type="InterPro" id="IPR020568">
    <property type="entry name" value="Ribosomal_Su5_D2-typ_SF"/>
</dbReference>
<evidence type="ECO:0000313" key="14">
    <source>
        <dbReference type="Proteomes" id="UP000186406"/>
    </source>
</evidence>
<evidence type="ECO:0000256" key="7">
    <source>
        <dbReference type="ARBA" id="ARBA00022840"/>
    </source>
</evidence>
<dbReference type="Pfam" id="PF00288">
    <property type="entry name" value="GHMP_kinases_N"/>
    <property type="match status" value="1"/>
</dbReference>
<comment type="pathway">
    <text evidence="10">Isoprenoid biosynthesis; isopentenyl diphosphate biosynthesis via DXP pathway; isopentenyl diphosphate from 1-deoxy-D-xylulose 5-phosphate: step 3/6.</text>
</comment>
<dbReference type="UniPathway" id="UPA00056">
    <property type="reaction ID" value="UER00094"/>
</dbReference>
<keyword evidence="7 10" id="KW-0067">ATP-binding</keyword>
<dbReference type="InterPro" id="IPR006204">
    <property type="entry name" value="GHMP_kinase_N_dom"/>
</dbReference>
<reference evidence="13 14" key="1">
    <citation type="submission" date="2016-12" db="EMBL/GenBank/DDBJ databases">
        <authorList>
            <person name="Song W.-J."/>
            <person name="Kurnit D.M."/>
        </authorList>
    </citation>
    <scope>NUCLEOTIDE SEQUENCE [LARGE SCALE GENOMIC DNA]</scope>
    <source>
        <strain evidence="13 14">DSM 19599</strain>
    </source>
</reference>
<organism evidence="13 14">
    <name type="scientific">Pseudoxanthobacter soli DSM 19599</name>
    <dbReference type="NCBI Taxonomy" id="1123029"/>
    <lineage>
        <taxon>Bacteria</taxon>
        <taxon>Pseudomonadati</taxon>
        <taxon>Pseudomonadota</taxon>
        <taxon>Alphaproteobacteria</taxon>
        <taxon>Hyphomicrobiales</taxon>
        <taxon>Segnochrobactraceae</taxon>
        <taxon>Pseudoxanthobacter</taxon>
    </lineage>
</organism>
<evidence type="ECO:0000256" key="8">
    <source>
        <dbReference type="ARBA" id="ARBA00023229"/>
    </source>
</evidence>
<dbReference type="SUPFAM" id="SSF55060">
    <property type="entry name" value="GHMP Kinase, C-terminal domain"/>
    <property type="match status" value="1"/>
</dbReference>
<evidence type="ECO:0000256" key="6">
    <source>
        <dbReference type="ARBA" id="ARBA00022777"/>
    </source>
</evidence>
<dbReference type="Proteomes" id="UP000186406">
    <property type="component" value="Unassembled WGS sequence"/>
</dbReference>
<feature type="binding site" evidence="10">
    <location>
        <begin position="106"/>
        <end position="116"/>
    </location>
    <ligand>
        <name>ATP</name>
        <dbReference type="ChEBI" id="CHEBI:30616"/>
    </ligand>
</feature>
<evidence type="ECO:0000256" key="1">
    <source>
        <dbReference type="ARBA" id="ARBA00009684"/>
    </source>
</evidence>
<comment type="catalytic activity">
    <reaction evidence="10">
        <text>4-CDP-2-C-methyl-D-erythritol + ATP = 4-CDP-2-C-methyl-D-erythritol 2-phosphate + ADP + H(+)</text>
        <dbReference type="Rhea" id="RHEA:18437"/>
        <dbReference type="ChEBI" id="CHEBI:15378"/>
        <dbReference type="ChEBI" id="CHEBI:30616"/>
        <dbReference type="ChEBI" id="CHEBI:57823"/>
        <dbReference type="ChEBI" id="CHEBI:57919"/>
        <dbReference type="ChEBI" id="CHEBI:456216"/>
        <dbReference type="EC" id="2.7.1.148"/>
    </reaction>
</comment>
<keyword evidence="5 10" id="KW-0547">Nucleotide-binding</keyword>
<gene>
    <name evidence="10" type="primary">ispE</name>
    <name evidence="13" type="ORF">SAMN02745172_00021</name>
</gene>
<feature type="active site" evidence="10">
    <location>
        <position position="21"/>
    </location>
</feature>
<dbReference type="Pfam" id="PF08544">
    <property type="entry name" value="GHMP_kinases_C"/>
    <property type="match status" value="1"/>
</dbReference>
<evidence type="ECO:0000259" key="11">
    <source>
        <dbReference type="Pfam" id="PF00288"/>
    </source>
</evidence>
<evidence type="ECO:0000313" key="13">
    <source>
        <dbReference type="EMBL" id="SHO59666.1"/>
    </source>
</evidence>
<proteinExistence type="inferred from homology"/>
<comment type="function">
    <text evidence="10">Catalyzes the phosphorylation of the position 2 hydroxy group of 4-diphosphocytidyl-2C-methyl-D-erythritol.</text>
</comment>
<dbReference type="PIRSF" id="PIRSF010376">
    <property type="entry name" value="IspE"/>
    <property type="match status" value="1"/>
</dbReference>
<comment type="similarity">
    <text evidence="1 10">Belongs to the GHMP kinase family. IspE subfamily.</text>
</comment>
<dbReference type="EMBL" id="FRXO01000001">
    <property type="protein sequence ID" value="SHO59666.1"/>
    <property type="molecule type" value="Genomic_DNA"/>
</dbReference>
<keyword evidence="8 10" id="KW-0414">Isoprene biosynthesis</keyword>
<feature type="domain" description="GHMP kinase N-terminal" evidence="11">
    <location>
        <begin position="78"/>
        <end position="155"/>
    </location>
</feature>
<evidence type="ECO:0000256" key="3">
    <source>
        <dbReference type="ARBA" id="ARBA00017473"/>
    </source>
</evidence>
<dbReference type="STRING" id="1123029.SAMN02745172_00021"/>
<name>A0A1M7Z4R6_9HYPH</name>
<accession>A0A1M7Z4R6</accession>
<dbReference type="PANTHER" id="PTHR43527">
    <property type="entry name" value="4-DIPHOSPHOCYTIDYL-2-C-METHYL-D-ERYTHRITOL KINASE, CHLOROPLASTIC"/>
    <property type="match status" value="1"/>
</dbReference>
<keyword evidence="4 10" id="KW-0808">Transferase</keyword>
<dbReference type="GO" id="GO:0005524">
    <property type="term" value="F:ATP binding"/>
    <property type="evidence" value="ECO:0007669"/>
    <property type="project" value="UniProtKB-UniRule"/>
</dbReference>
<dbReference type="HAMAP" id="MF_00061">
    <property type="entry name" value="IspE"/>
    <property type="match status" value="1"/>
</dbReference>
<protein>
    <recommendedName>
        <fullName evidence="3 10">4-diphosphocytidyl-2-C-methyl-D-erythritol kinase</fullName>
        <shortName evidence="10">CMK</shortName>
        <ecNumber evidence="2 10">2.7.1.148</ecNumber>
    </recommendedName>
    <alternativeName>
        <fullName evidence="9 10">4-(cytidine-5'-diphospho)-2-C-methyl-D-erythritol kinase</fullName>
    </alternativeName>
</protein>
<dbReference type="GO" id="GO:0050515">
    <property type="term" value="F:4-(cytidine 5'-diphospho)-2-C-methyl-D-erythritol kinase activity"/>
    <property type="evidence" value="ECO:0007669"/>
    <property type="project" value="UniProtKB-UniRule"/>
</dbReference>
<dbReference type="GO" id="GO:0016114">
    <property type="term" value="P:terpenoid biosynthetic process"/>
    <property type="evidence" value="ECO:0007669"/>
    <property type="project" value="UniProtKB-UniRule"/>
</dbReference>
<dbReference type="InterPro" id="IPR004424">
    <property type="entry name" value="IspE"/>
</dbReference>
<dbReference type="GO" id="GO:0019288">
    <property type="term" value="P:isopentenyl diphosphate biosynthetic process, methylerythritol 4-phosphate pathway"/>
    <property type="evidence" value="ECO:0007669"/>
    <property type="project" value="UniProtKB-UniRule"/>
</dbReference>
<dbReference type="PANTHER" id="PTHR43527:SF2">
    <property type="entry name" value="4-DIPHOSPHOCYTIDYL-2-C-METHYL-D-ERYTHRITOL KINASE, CHLOROPLASTIC"/>
    <property type="match status" value="1"/>
</dbReference>
<feature type="domain" description="GHMP kinase C-terminal" evidence="12">
    <location>
        <begin position="219"/>
        <end position="287"/>
    </location>
</feature>
<evidence type="ECO:0000259" key="12">
    <source>
        <dbReference type="Pfam" id="PF08544"/>
    </source>
</evidence>
<evidence type="ECO:0000256" key="2">
    <source>
        <dbReference type="ARBA" id="ARBA00012052"/>
    </source>
</evidence>
<evidence type="ECO:0000256" key="5">
    <source>
        <dbReference type="ARBA" id="ARBA00022741"/>
    </source>
</evidence>
<keyword evidence="14" id="KW-1185">Reference proteome</keyword>
<dbReference type="EC" id="2.7.1.148" evidence="2 10"/>
<dbReference type="SUPFAM" id="SSF54211">
    <property type="entry name" value="Ribosomal protein S5 domain 2-like"/>
    <property type="match status" value="1"/>
</dbReference>
<evidence type="ECO:0000256" key="4">
    <source>
        <dbReference type="ARBA" id="ARBA00022679"/>
    </source>
</evidence>
<dbReference type="NCBIfam" id="NF011202">
    <property type="entry name" value="PRK14608.1"/>
    <property type="match status" value="1"/>
</dbReference>
<keyword evidence="6 10" id="KW-0418">Kinase</keyword>
<dbReference type="InterPro" id="IPR013750">
    <property type="entry name" value="GHMP_kinase_C_dom"/>
</dbReference>
<feature type="active site" evidence="10">
    <location>
        <position position="148"/>
    </location>
</feature>
<dbReference type="NCBIfam" id="TIGR00154">
    <property type="entry name" value="ispE"/>
    <property type="match status" value="1"/>
</dbReference>
<sequence length="302" mass="31519">MNATMDAVANIGLLTETARAKLNLALHVVGRRHDGYHDLDTVVAFPTVSDTLSAEPSRTLSLEVEGPFAAALDAGADNLVIRAAEALRAATGCREGAAIRLVKRLPVASGIGGGSADAAAALRMLTRLWNLDLEDEALSAIAGPLGADVPMCLHSEPLRARGTGHDIERLPALPDAAVVLVNSRAMLATPAVFRTLGLAAGDRDEARAVPDHSFAWRDAADLAAWLMETRNDLEPPARRLEPSIDGVLAALNAMPGALLARLSGSGATCFAVFADLGEARHAAAKIADARPEWWVESAPLSG</sequence>
<dbReference type="InterPro" id="IPR014721">
    <property type="entry name" value="Ribsml_uS5_D2-typ_fold_subgr"/>
</dbReference>
<dbReference type="RefSeq" id="WP_210215370.1">
    <property type="nucleotide sequence ID" value="NZ_FRXO01000001.1"/>
</dbReference>
<dbReference type="Gene3D" id="3.30.230.10">
    <property type="match status" value="1"/>
</dbReference>
<evidence type="ECO:0000256" key="9">
    <source>
        <dbReference type="ARBA" id="ARBA00032554"/>
    </source>
</evidence>
<dbReference type="InterPro" id="IPR036554">
    <property type="entry name" value="GHMP_kinase_C_sf"/>
</dbReference>
<dbReference type="AlphaFoldDB" id="A0A1M7Z4R6"/>